<dbReference type="AlphaFoldDB" id="A0A4R3NUI8"/>
<protein>
    <submittedName>
        <fullName evidence="2">Calcineurin-like phosphoesterase family protein</fullName>
    </submittedName>
</protein>
<dbReference type="Gene3D" id="3.60.21.10">
    <property type="match status" value="1"/>
</dbReference>
<keyword evidence="3" id="KW-1185">Reference proteome</keyword>
<evidence type="ECO:0000313" key="3">
    <source>
        <dbReference type="Proteomes" id="UP000295097"/>
    </source>
</evidence>
<dbReference type="InterPro" id="IPR029052">
    <property type="entry name" value="Metallo-depent_PP-like"/>
</dbReference>
<dbReference type="EMBL" id="SMAR01000012">
    <property type="protein sequence ID" value="TCT39590.1"/>
    <property type="molecule type" value="Genomic_DNA"/>
</dbReference>
<dbReference type="GO" id="GO:0016787">
    <property type="term" value="F:hydrolase activity"/>
    <property type="evidence" value="ECO:0007669"/>
    <property type="project" value="InterPro"/>
</dbReference>
<name>A0A4R3NUI8_9HYPH</name>
<dbReference type="RefSeq" id="WP_207903887.1">
    <property type="nucleotide sequence ID" value="NZ_SMAR01000012.1"/>
</dbReference>
<comment type="caution">
    <text evidence="2">The sequence shown here is derived from an EMBL/GenBank/DDBJ whole genome shotgun (WGS) entry which is preliminary data.</text>
</comment>
<dbReference type="Proteomes" id="UP000295097">
    <property type="component" value="Unassembled WGS sequence"/>
</dbReference>
<reference evidence="2 3" key="1">
    <citation type="submission" date="2019-03" db="EMBL/GenBank/DDBJ databases">
        <title>Freshwater and sediment microbial communities from various areas in North America, analyzing microbe dynamics in response to fracking.</title>
        <authorList>
            <person name="Lamendella R."/>
        </authorList>
    </citation>
    <scope>NUCLEOTIDE SEQUENCE [LARGE SCALE GENOMIC DNA]</scope>
    <source>
        <strain evidence="2 3">175.2</strain>
    </source>
</reference>
<dbReference type="PANTHER" id="PTHR37844:SF2">
    <property type="entry name" value="SER_THR PROTEIN PHOSPHATASE SUPERFAMILY (AFU_ORTHOLOGUE AFUA_1G14840)"/>
    <property type="match status" value="1"/>
</dbReference>
<dbReference type="PANTHER" id="PTHR37844">
    <property type="entry name" value="SER/THR PROTEIN PHOSPHATASE SUPERFAMILY (AFU_ORTHOLOGUE AFUA_1G14840)"/>
    <property type="match status" value="1"/>
</dbReference>
<proteinExistence type="predicted"/>
<accession>A0A4R3NUI8</accession>
<feature type="domain" description="Calcineurin-like phosphoesterase" evidence="1">
    <location>
        <begin position="2"/>
        <end position="223"/>
    </location>
</feature>
<dbReference type="InterPro" id="IPR004843">
    <property type="entry name" value="Calcineurin-like_PHP"/>
</dbReference>
<organism evidence="2 3">
    <name type="scientific">Martelella mediterranea</name>
    <dbReference type="NCBI Taxonomy" id="293089"/>
    <lineage>
        <taxon>Bacteria</taxon>
        <taxon>Pseudomonadati</taxon>
        <taxon>Pseudomonadota</taxon>
        <taxon>Alphaproteobacteria</taxon>
        <taxon>Hyphomicrobiales</taxon>
        <taxon>Aurantimonadaceae</taxon>
        <taxon>Martelella</taxon>
    </lineage>
</organism>
<sequence length="271" mass="30640">MMRILVTADWHLDLWWRSYRDPFATFRSILEGLDALVLAGDLANNPLLNWPRGLEQLARLIDPAKVFILPGNHDYYQWQLDGDEQLKSLVEDAGMRFIQKEALELGGIRFLCCTLWTDLCLTGDRGAATRQASYRMTDYDRIRVDGRMVCPDDSIRVHADHLEWLTREIQEPFDGRTIIVSHHAPSPCVAGPVDDLTPCFASDLDGWILHHSPDLWLFGHTHRHLSGKVGRTPIVNVSFGYPENVSAGAEVDVLLRGLIDTDNTSLLAREA</sequence>
<dbReference type="Pfam" id="PF00149">
    <property type="entry name" value="Metallophos"/>
    <property type="match status" value="1"/>
</dbReference>
<dbReference type="SUPFAM" id="SSF56300">
    <property type="entry name" value="Metallo-dependent phosphatases"/>
    <property type="match status" value="1"/>
</dbReference>
<evidence type="ECO:0000259" key="1">
    <source>
        <dbReference type="Pfam" id="PF00149"/>
    </source>
</evidence>
<gene>
    <name evidence="2" type="ORF">EDC90_101288</name>
</gene>
<evidence type="ECO:0000313" key="2">
    <source>
        <dbReference type="EMBL" id="TCT39590.1"/>
    </source>
</evidence>